<name>A0A8J7WBB6_9RHOB</name>
<feature type="chain" id="PRO_5035273563" description="Glycine zipper domain-containing protein" evidence="1">
    <location>
        <begin position="26"/>
        <end position="80"/>
    </location>
</feature>
<gene>
    <name evidence="2" type="ORF">KB874_09650</name>
</gene>
<dbReference type="EMBL" id="JAGTUU010000003">
    <property type="protein sequence ID" value="MBS0124400.1"/>
    <property type="molecule type" value="Genomic_DNA"/>
</dbReference>
<accession>A0A8J7WBB6</accession>
<organism evidence="2 3">
    <name type="scientific">Thetidibacter halocola</name>
    <dbReference type="NCBI Taxonomy" id="2827239"/>
    <lineage>
        <taxon>Bacteria</taxon>
        <taxon>Pseudomonadati</taxon>
        <taxon>Pseudomonadota</taxon>
        <taxon>Alphaproteobacteria</taxon>
        <taxon>Rhodobacterales</taxon>
        <taxon>Roseobacteraceae</taxon>
        <taxon>Thetidibacter</taxon>
    </lineage>
</organism>
<evidence type="ECO:0000313" key="3">
    <source>
        <dbReference type="Proteomes" id="UP000681356"/>
    </source>
</evidence>
<keyword evidence="3" id="KW-1185">Reference proteome</keyword>
<evidence type="ECO:0000313" key="2">
    <source>
        <dbReference type="EMBL" id="MBS0124400.1"/>
    </source>
</evidence>
<feature type="signal peptide" evidence="1">
    <location>
        <begin position="1"/>
        <end position="25"/>
    </location>
</feature>
<comment type="caution">
    <text evidence="2">The sequence shown here is derived from an EMBL/GenBank/DDBJ whole genome shotgun (WGS) entry which is preliminary data.</text>
</comment>
<sequence>MKKLILVLPLLIPLAACDTTTAAVAGGAALGAALDDDKPIRGAVVGAAAGVIAGSLIERYSDGTCLYRDPQTGETYRARC</sequence>
<evidence type="ECO:0000256" key="1">
    <source>
        <dbReference type="SAM" id="SignalP"/>
    </source>
</evidence>
<keyword evidence="1" id="KW-0732">Signal</keyword>
<protein>
    <recommendedName>
        <fullName evidence="4">Glycine zipper domain-containing protein</fullName>
    </recommendedName>
</protein>
<reference evidence="2" key="1">
    <citation type="submission" date="2021-04" db="EMBL/GenBank/DDBJ databases">
        <authorList>
            <person name="Yoon J."/>
        </authorList>
    </citation>
    <scope>NUCLEOTIDE SEQUENCE</scope>
    <source>
        <strain evidence="2">KMU-90</strain>
    </source>
</reference>
<proteinExistence type="predicted"/>
<dbReference type="AlphaFoldDB" id="A0A8J7WBB6"/>
<dbReference type="RefSeq" id="WP_212536345.1">
    <property type="nucleotide sequence ID" value="NZ_JAGTUU010000003.1"/>
</dbReference>
<dbReference type="Proteomes" id="UP000681356">
    <property type="component" value="Unassembled WGS sequence"/>
</dbReference>
<evidence type="ECO:0008006" key="4">
    <source>
        <dbReference type="Google" id="ProtNLM"/>
    </source>
</evidence>